<name>A0A1R4GRM2_BREDI</name>
<organism evidence="2 3">
    <name type="scientific">Brevundimonas diminuta 3F5N</name>
    <dbReference type="NCBI Taxonomy" id="1255603"/>
    <lineage>
        <taxon>Bacteria</taxon>
        <taxon>Pseudomonadati</taxon>
        <taxon>Pseudomonadota</taxon>
        <taxon>Alphaproteobacteria</taxon>
        <taxon>Caulobacterales</taxon>
        <taxon>Caulobacteraceae</taxon>
        <taxon>Brevundimonas</taxon>
    </lineage>
</organism>
<keyword evidence="1" id="KW-0472">Membrane</keyword>
<dbReference type="EMBL" id="FUIE01000085">
    <property type="protein sequence ID" value="SJM70817.1"/>
    <property type="molecule type" value="Genomic_DNA"/>
</dbReference>
<protein>
    <recommendedName>
        <fullName evidence="4">Transmembrane protein</fullName>
    </recommendedName>
</protein>
<evidence type="ECO:0000256" key="1">
    <source>
        <dbReference type="SAM" id="Phobius"/>
    </source>
</evidence>
<keyword evidence="1" id="KW-1133">Transmembrane helix</keyword>
<proteinExistence type="predicted"/>
<sequence>MIGRGLINRAVATFVAAGAAFVAMVALGATVYYLLLLVVPPLIGAALTALLFALIAAIVALVFVRRAHGDDEDEEYDEPEGLGVRAFRLFQQRPILGAAAALAGGFIFLRNPALATMVAAAFTEKSRSTSRTGRRR</sequence>
<keyword evidence="1" id="KW-0812">Transmembrane</keyword>
<feature type="transmembrane region" description="Helical" evidence="1">
    <location>
        <begin position="12"/>
        <end position="36"/>
    </location>
</feature>
<feature type="transmembrane region" description="Helical" evidence="1">
    <location>
        <begin position="42"/>
        <end position="64"/>
    </location>
</feature>
<reference evidence="2 3" key="1">
    <citation type="submission" date="2017-02" db="EMBL/GenBank/DDBJ databases">
        <authorList>
            <person name="Peterson S.W."/>
        </authorList>
    </citation>
    <scope>NUCLEOTIDE SEQUENCE [LARGE SCALE GENOMIC DNA]</scope>
    <source>
        <strain evidence="2 3">3F5N</strain>
    </source>
</reference>
<evidence type="ECO:0000313" key="3">
    <source>
        <dbReference type="Proteomes" id="UP000195766"/>
    </source>
</evidence>
<dbReference type="RefSeq" id="WP_087141845.1">
    <property type="nucleotide sequence ID" value="NZ_FUIE01000085.1"/>
</dbReference>
<dbReference type="AlphaFoldDB" id="A0A1R4GRM2"/>
<evidence type="ECO:0000313" key="2">
    <source>
        <dbReference type="EMBL" id="SJM70817.1"/>
    </source>
</evidence>
<accession>A0A1R4GRM2</accession>
<dbReference type="Proteomes" id="UP000195766">
    <property type="component" value="Unassembled WGS sequence"/>
</dbReference>
<evidence type="ECO:0008006" key="4">
    <source>
        <dbReference type="Google" id="ProtNLM"/>
    </source>
</evidence>
<gene>
    <name evidence="2" type="ORF">FM111_15475</name>
</gene>